<feature type="compositionally biased region" description="Basic residues" evidence="1">
    <location>
        <begin position="296"/>
        <end position="311"/>
    </location>
</feature>
<sequence>MQRRREFYEKYPEAASDCSSEERGEGAEQRFIYSRDERISLSLESIHGTENGSAEIQETDAESEKKVPQTRYLNCPAAFSVANLKKFVALKYSLPPAYTVDIMYADHVLNDDYTLMDIAYIYAWKRAGPMRFRYRLAQRIARRIGVQRRISKPQSSVISNESEVSSLELNSENKVEAKEDQEKMEIEETDGCHATAGSEEVNQNGPVVEEEEDAVSEMTTESSESPSLDIEKMEVTAPSDLVNGTSPNEIPVAATKSEPLSNDTVKVVVSSENTILSTANGMKVKLIHHPELNPKSRNKKTGSRKGGRSSRYKSAPVHRFARLAPYPPPSAVVPVTCPTVTQIAVGNLVPSVMNSLSPNLVTALVTTTSCNAGRNIQPTQPASFLTQQQLTQTTATSLADNLVSNHLPETVSSTAASYVLSTPSSSLVTNTSDEHNSQVITIPSVQHPVNILPPVSSSMSSSSDFTVKSNSESSILQTALSAVVSSTSTTVPSTISKQSDSTNIHDSTDHLVTESIAVSAVPVTSSVLSDVNVSKTVFTSSVTLITETEPTSPKHIEISNQVASVSSNSSELSSVKTVPSTSSSQIQLSNIKISVAEVTPSITQSVNSVSTNGISSPKSETQVEDSTFCSSYSADKKSSDSFKISVKNSISAEFSDNDDLGCQPDLVVDEQKMDSSDNEDDTDAALRKKITAIAEKDDDADATDDTEADSGRASDISSQARSSCDDDIGSPMPVVPTSDLDRHITATSTVTSHVNSFTIPVITTTPVTLTSSVMEEKQTKSNKISNVIDNIYRNHEKKDKIGALDLSTCQRKPGETPCSRPKTVANPVLDIKHRQQAYLPAPNNKQHTACVPAPKHPVLGLVSHYHNLMPSQMPIHGKSLHSSVPFHNAALAFPSQSRGTSSPSLTQGRSTPTYNTNLGIVPSVPSAHQSLGLPNMLPCMSSAMMNYPSRGSITPNILPGRTTPSSNLLKCVSSPPSLNSRGIHQSKQTSSHSRKSDSHRTKSPSPNHRNSAMLSPSVSLSMQTAYSKTSSSDVRLSPHHMSGSPATSPKQIVPTNNNTSTNLVPTNSNYKVNQSSTPIYKKDPYKNYSSKFKGSNLAVFNPDPNGYRQRIVIKNLNFTPQSQKS</sequence>
<feature type="region of interest" description="Disordered" evidence="1">
    <location>
        <begin position="894"/>
        <end position="921"/>
    </location>
</feature>
<feature type="compositionally biased region" description="Acidic residues" evidence="1">
    <location>
        <begin position="697"/>
        <end position="708"/>
    </location>
</feature>
<feature type="compositionally biased region" description="Polar residues" evidence="1">
    <location>
        <begin position="894"/>
        <end position="918"/>
    </location>
</feature>
<dbReference type="GO" id="GO:0000122">
    <property type="term" value="P:negative regulation of transcription by RNA polymerase II"/>
    <property type="evidence" value="ECO:0007669"/>
    <property type="project" value="TreeGrafter"/>
</dbReference>
<evidence type="ECO:0000313" key="3">
    <source>
        <dbReference type="EMBL" id="KFM62825.1"/>
    </source>
</evidence>
<dbReference type="InterPro" id="IPR032443">
    <property type="entry name" value="RAWUL"/>
</dbReference>
<accession>A0A087TCI6</accession>
<dbReference type="Proteomes" id="UP000054359">
    <property type="component" value="Unassembled WGS sequence"/>
</dbReference>
<feature type="compositionally biased region" description="Basic and acidic residues" evidence="1">
    <location>
        <begin position="1"/>
        <end position="12"/>
    </location>
</feature>
<dbReference type="CDD" id="cd17082">
    <property type="entry name" value="RAWUL_PCGF2_like"/>
    <property type="match status" value="1"/>
</dbReference>
<feature type="compositionally biased region" description="Polar residues" evidence="1">
    <location>
        <begin position="1044"/>
        <end position="1078"/>
    </location>
</feature>
<gene>
    <name evidence="3" type="ORF">X975_27093</name>
</gene>
<proteinExistence type="predicted"/>
<feature type="region of interest" description="Disordered" evidence="1">
    <location>
        <begin position="697"/>
        <end position="734"/>
    </location>
</feature>
<feature type="compositionally biased region" description="Polar residues" evidence="1">
    <location>
        <begin position="1003"/>
        <end position="1034"/>
    </location>
</feature>
<feature type="domain" description="RAWUL" evidence="2">
    <location>
        <begin position="71"/>
        <end position="135"/>
    </location>
</feature>
<dbReference type="GO" id="GO:1990841">
    <property type="term" value="F:promoter-specific chromatin binding"/>
    <property type="evidence" value="ECO:0007669"/>
    <property type="project" value="TreeGrafter"/>
</dbReference>
<feature type="compositionally biased region" description="Basic and acidic residues" evidence="1">
    <location>
        <begin position="171"/>
        <end position="182"/>
    </location>
</feature>
<protein>
    <submittedName>
        <fullName evidence="3">Polycomb complex protein BMI-1-B</fullName>
    </submittedName>
</protein>
<dbReference type="PANTHER" id="PTHR10825:SF72">
    <property type="entry name" value="UBIQUITIN-LIKE DOMAIN-CONTAINING PROTEIN"/>
    <property type="match status" value="1"/>
</dbReference>
<feature type="region of interest" description="Disordered" evidence="1">
    <location>
        <begin position="1"/>
        <end position="27"/>
    </location>
</feature>
<reference evidence="3 4" key="1">
    <citation type="submission" date="2013-11" db="EMBL/GenBank/DDBJ databases">
        <title>Genome sequencing of Stegodyphus mimosarum.</title>
        <authorList>
            <person name="Bechsgaard J."/>
        </authorList>
    </citation>
    <scope>NUCLEOTIDE SEQUENCE [LARGE SCALE GENOMIC DNA]</scope>
</reference>
<feature type="compositionally biased region" description="Polar residues" evidence="1">
    <location>
        <begin position="962"/>
        <end position="991"/>
    </location>
</feature>
<evidence type="ECO:0000313" key="4">
    <source>
        <dbReference type="Proteomes" id="UP000054359"/>
    </source>
</evidence>
<dbReference type="Gene3D" id="3.10.20.90">
    <property type="entry name" value="Phosphatidylinositol 3-kinase Catalytic Subunit, Chain A, domain 1"/>
    <property type="match status" value="1"/>
</dbReference>
<dbReference type="OrthoDB" id="6430050at2759"/>
<organism evidence="3 4">
    <name type="scientific">Stegodyphus mimosarum</name>
    <name type="common">African social velvet spider</name>
    <dbReference type="NCBI Taxonomy" id="407821"/>
    <lineage>
        <taxon>Eukaryota</taxon>
        <taxon>Metazoa</taxon>
        <taxon>Ecdysozoa</taxon>
        <taxon>Arthropoda</taxon>
        <taxon>Chelicerata</taxon>
        <taxon>Arachnida</taxon>
        <taxon>Araneae</taxon>
        <taxon>Araneomorphae</taxon>
        <taxon>Entelegynae</taxon>
        <taxon>Eresoidea</taxon>
        <taxon>Eresidae</taxon>
        <taxon>Stegodyphus</taxon>
    </lineage>
</organism>
<feature type="region of interest" description="Disordered" evidence="1">
    <location>
        <begin position="154"/>
        <end position="182"/>
    </location>
</feature>
<evidence type="ECO:0000259" key="2">
    <source>
        <dbReference type="Pfam" id="PF16207"/>
    </source>
</evidence>
<dbReference type="OMA" id="KQHTACV"/>
<feature type="compositionally biased region" description="Low complexity" evidence="1">
    <location>
        <begin position="155"/>
        <end position="170"/>
    </location>
</feature>
<dbReference type="GO" id="GO:0035102">
    <property type="term" value="C:PRC1 complex"/>
    <property type="evidence" value="ECO:0007669"/>
    <property type="project" value="TreeGrafter"/>
</dbReference>
<evidence type="ECO:0000256" key="1">
    <source>
        <dbReference type="SAM" id="MobiDB-lite"/>
    </source>
</evidence>
<keyword evidence="4" id="KW-1185">Reference proteome</keyword>
<name>A0A087TCI6_STEMI</name>
<dbReference type="AlphaFoldDB" id="A0A087TCI6"/>
<dbReference type="EMBL" id="KK114584">
    <property type="protein sequence ID" value="KFM62825.1"/>
    <property type="molecule type" value="Genomic_DNA"/>
</dbReference>
<dbReference type="STRING" id="407821.A0A087TCI6"/>
<feature type="non-terminal residue" evidence="3">
    <location>
        <position position="1125"/>
    </location>
</feature>
<feature type="region of interest" description="Disordered" evidence="1">
    <location>
        <begin position="955"/>
        <end position="1082"/>
    </location>
</feature>
<feature type="region of interest" description="Disordered" evidence="1">
    <location>
        <begin position="286"/>
        <end position="316"/>
    </location>
</feature>
<dbReference type="PANTHER" id="PTHR10825">
    <property type="entry name" value="RING FINGER DOMAIN-CONTAINING, POLYCOMB GROUP COMPONENT"/>
    <property type="match status" value="1"/>
</dbReference>
<dbReference type="Pfam" id="PF16207">
    <property type="entry name" value="RAWUL"/>
    <property type="match status" value="1"/>
</dbReference>